<protein>
    <recommendedName>
        <fullName evidence="3">DUF4352 domain-containing protein</fullName>
    </recommendedName>
</protein>
<evidence type="ECO:0000256" key="1">
    <source>
        <dbReference type="ARBA" id="ARBA00022729"/>
    </source>
</evidence>
<dbReference type="InterPro" id="IPR029051">
    <property type="entry name" value="DUF4352"/>
</dbReference>
<comment type="caution">
    <text evidence="4">The sequence shown here is derived from an EMBL/GenBank/DDBJ whole genome shotgun (WGS) entry which is preliminary data.</text>
</comment>
<evidence type="ECO:0000259" key="3">
    <source>
        <dbReference type="Pfam" id="PF11611"/>
    </source>
</evidence>
<gene>
    <name evidence="4" type="primary">yxkC</name>
    <name evidence="4" type="ORF">GCM10007425_21300</name>
</gene>
<accession>A0A917G7Z6</accession>
<dbReference type="EMBL" id="BMJT01000006">
    <property type="protein sequence ID" value="GGG26438.1"/>
    <property type="molecule type" value="Genomic_DNA"/>
</dbReference>
<feature type="domain" description="DUF4352" evidence="3">
    <location>
        <begin position="56"/>
        <end position="172"/>
    </location>
</feature>
<organism evidence="4 5">
    <name type="scientific">Lysinibacillus alkalisoli</name>
    <dbReference type="NCBI Taxonomy" id="1911548"/>
    <lineage>
        <taxon>Bacteria</taxon>
        <taxon>Bacillati</taxon>
        <taxon>Bacillota</taxon>
        <taxon>Bacilli</taxon>
        <taxon>Bacillales</taxon>
        <taxon>Bacillaceae</taxon>
        <taxon>Lysinibacillus</taxon>
    </lineage>
</organism>
<name>A0A917G7Z6_9BACI</name>
<keyword evidence="1" id="KW-0732">Signal</keyword>
<evidence type="ECO:0000313" key="4">
    <source>
        <dbReference type="EMBL" id="GGG26438.1"/>
    </source>
</evidence>
<reference evidence="4" key="2">
    <citation type="submission" date="2020-09" db="EMBL/GenBank/DDBJ databases">
        <authorList>
            <person name="Sun Q."/>
            <person name="Zhou Y."/>
        </authorList>
    </citation>
    <scope>NUCLEOTIDE SEQUENCE</scope>
    <source>
        <strain evidence="4">CGMCC 1.15760</strain>
    </source>
</reference>
<dbReference type="Proteomes" id="UP000616608">
    <property type="component" value="Unassembled WGS sequence"/>
</dbReference>
<evidence type="ECO:0000256" key="2">
    <source>
        <dbReference type="SAM" id="MobiDB-lite"/>
    </source>
</evidence>
<keyword evidence="5" id="KW-1185">Reference proteome</keyword>
<dbReference type="Gene3D" id="2.60.40.1240">
    <property type="match status" value="1"/>
</dbReference>
<dbReference type="AlphaFoldDB" id="A0A917G7Z6"/>
<proteinExistence type="predicted"/>
<feature type="region of interest" description="Disordered" evidence="2">
    <location>
        <begin position="29"/>
        <end position="59"/>
    </location>
</feature>
<dbReference type="InterPro" id="IPR029050">
    <property type="entry name" value="Immunoprotect_excell_Ig-like"/>
</dbReference>
<dbReference type="Pfam" id="PF11611">
    <property type="entry name" value="DUF4352"/>
    <property type="match status" value="1"/>
</dbReference>
<evidence type="ECO:0000313" key="5">
    <source>
        <dbReference type="Proteomes" id="UP000616608"/>
    </source>
</evidence>
<sequence>MQHKILTFLGAIIILVILGNVVGGDKVDKKEVNSSSDKSLTSSDNKNKDESTEESYQIGDTVNTKNMEITVSKFEELEQIGDPDFLGKIAPEGATLVAIQYTMKNVSDDPIGVFSYPSINLVDEKGTKYKDDIEASSAYATETKVDNSKVLSDLNPGITVTGVDVYEVSKEKFSEGEWYIKIGDSKVKIK</sequence>
<reference evidence="4" key="1">
    <citation type="journal article" date="2014" name="Int. J. Syst. Evol. Microbiol.">
        <title>Complete genome sequence of Corynebacterium casei LMG S-19264T (=DSM 44701T), isolated from a smear-ripened cheese.</title>
        <authorList>
            <consortium name="US DOE Joint Genome Institute (JGI-PGF)"/>
            <person name="Walter F."/>
            <person name="Albersmeier A."/>
            <person name="Kalinowski J."/>
            <person name="Ruckert C."/>
        </authorList>
    </citation>
    <scope>NUCLEOTIDE SEQUENCE</scope>
    <source>
        <strain evidence="4">CGMCC 1.15760</strain>
    </source>
</reference>
<feature type="compositionally biased region" description="Low complexity" evidence="2">
    <location>
        <begin position="33"/>
        <end position="44"/>
    </location>
</feature>